<protein>
    <submittedName>
        <fullName evidence="2">Uncharacterized protein</fullName>
    </submittedName>
</protein>
<dbReference type="Proteomes" id="UP001203207">
    <property type="component" value="Unassembled WGS sequence"/>
</dbReference>
<evidence type="ECO:0000313" key="3">
    <source>
        <dbReference type="Proteomes" id="UP001203207"/>
    </source>
</evidence>
<dbReference type="AlphaFoldDB" id="A0AAE3FX91"/>
<keyword evidence="1" id="KW-0812">Transmembrane</keyword>
<keyword evidence="1" id="KW-1133">Transmembrane helix</keyword>
<dbReference type="EMBL" id="JAKRVX010000002">
    <property type="protein sequence ID" value="MCL9816891.1"/>
    <property type="molecule type" value="Genomic_DNA"/>
</dbReference>
<gene>
    <name evidence="2" type="ORF">AArcSt2_08040</name>
</gene>
<reference evidence="2" key="1">
    <citation type="journal article" date="2022" name="Syst. Appl. Microbiol.">
        <title>Natronocalculus amylovorans gen. nov., sp. nov., and Natranaeroarchaeum aerophilus sp. nov., dominant culturable amylolytic natronoarchaea from hypersaline soda lakes in southwestern Siberia.</title>
        <authorList>
            <person name="Sorokin D.Y."/>
            <person name="Elcheninov A.G."/>
            <person name="Khizhniak T.V."/>
            <person name="Koenen M."/>
            <person name="Bale N.J."/>
            <person name="Damste J.S.S."/>
            <person name="Kublanov I.V."/>
        </authorList>
    </citation>
    <scope>NUCLEOTIDE SEQUENCE</scope>
    <source>
        <strain evidence="2">AArc-St2</strain>
    </source>
</reference>
<reference evidence="2" key="2">
    <citation type="submission" date="2022-02" db="EMBL/GenBank/DDBJ databases">
        <authorList>
            <person name="Elcheninov A.G."/>
            <person name="Sorokin D.Y."/>
            <person name="Kublanov I.V."/>
        </authorList>
    </citation>
    <scope>NUCLEOTIDE SEQUENCE</scope>
    <source>
        <strain evidence="2">AArc-St2</strain>
    </source>
</reference>
<organism evidence="2 3">
    <name type="scientific">Natronocalculus amylovorans</name>
    <dbReference type="NCBI Taxonomy" id="2917812"/>
    <lineage>
        <taxon>Archaea</taxon>
        <taxon>Methanobacteriati</taxon>
        <taxon>Methanobacteriota</taxon>
        <taxon>Stenosarchaea group</taxon>
        <taxon>Halobacteria</taxon>
        <taxon>Halobacteriales</taxon>
        <taxon>Haloferacaceae</taxon>
        <taxon>Natronocalculus</taxon>
    </lineage>
</organism>
<dbReference type="RefSeq" id="WP_174652344.1">
    <property type="nucleotide sequence ID" value="NZ_JAKRVX010000002.1"/>
</dbReference>
<name>A0AAE3FX91_9EURY</name>
<keyword evidence="3" id="KW-1185">Reference proteome</keyword>
<evidence type="ECO:0000256" key="1">
    <source>
        <dbReference type="SAM" id="Phobius"/>
    </source>
</evidence>
<comment type="caution">
    <text evidence="2">The sequence shown here is derived from an EMBL/GenBank/DDBJ whole genome shotgun (WGS) entry which is preliminary data.</text>
</comment>
<evidence type="ECO:0000313" key="2">
    <source>
        <dbReference type="EMBL" id="MCL9816891.1"/>
    </source>
</evidence>
<accession>A0AAE3FX91</accession>
<sequence length="282" mass="31688">MQRRAVAVSVALFLLVSVASYSLIATAEAPTISFENPEHELSEEDTFELDGVTYTVTALSAEEDEDGVIEYSGTIEWTDPESEQSETWDNESTIEYLDGEWIVLVDSEEEPTSFTLEEAIDRQAILEDDPDARNETVENEDGTESVVITDEDGSETLVPADEYFPAPQTEQYAEGDSFEYANNTVTVETVETTSVTVVWTGEETFSEDFEQEDEITLGDQEFLTFFTSSDTVILTQDFESYEAQLGEMNTYQDRVSGFWYIIITSMTIALLLVMVAFLPSRY</sequence>
<keyword evidence="1" id="KW-0472">Membrane</keyword>
<proteinExistence type="predicted"/>
<feature type="transmembrane region" description="Helical" evidence="1">
    <location>
        <begin position="257"/>
        <end position="278"/>
    </location>
</feature>